<dbReference type="InterPro" id="IPR052744">
    <property type="entry name" value="GPAT/DAPAT"/>
</dbReference>
<dbReference type="OrthoDB" id="1044435at2759"/>
<dbReference type="GO" id="GO:0016287">
    <property type="term" value="F:glycerone-phosphate O-acyltransferase activity"/>
    <property type="evidence" value="ECO:0007669"/>
    <property type="project" value="TreeGrafter"/>
</dbReference>
<evidence type="ECO:0000313" key="5">
    <source>
        <dbReference type="Proteomes" id="UP000076798"/>
    </source>
</evidence>
<feature type="transmembrane region" description="Helical" evidence="2">
    <location>
        <begin position="397"/>
        <end position="416"/>
    </location>
</feature>
<dbReference type="Pfam" id="PF01553">
    <property type="entry name" value="Acyltransferase"/>
    <property type="match status" value="1"/>
</dbReference>
<keyword evidence="4" id="KW-0012">Acyltransferase</keyword>
<dbReference type="EMBL" id="KV428021">
    <property type="protein sequence ID" value="KZT41479.1"/>
    <property type="molecule type" value="Genomic_DNA"/>
</dbReference>
<keyword evidence="4" id="KW-0808">Transferase</keyword>
<dbReference type="SUPFAM" id="SSF69593">
    <property type="entry name" value="Glycerol-3-phosphate (1)-acyltransferase"/>
    <property type="match status" value="1"/>
</dbReference>
<proteinExistence type="predicted"/>
<keyword evidence="2" id="KW-0472">Membrane</keyword>
<dbReference type="GO" id="GO:0004366">
    <property type="term" value="F:glycerol-3-phosphate O-acyltransferase activity"/>
    <property type="evidence" value="ECO:0007669"/>
    <property type="project" value="TreeGrafter"/>
</dbReference>
<dbReference type="Proteomes" id="UP000076798">
    <property type="component" value="Unassembled WGS sequence"/>
</dbReference>
<dbReference type="SMART" id="SM00563">
    <property type="entry name" value="PlsC"/>
    <property type="match status" value="1"/>
</dbReference>
<dbReference type="STRING" id="1314776.A0A166GAJ5"/>
<evidence type="ECO:0000313" key="4">
    <source>
        <dbReference type="EMBL" id="KZT41479.1"/>
    </source>
</evidence>
<name>A0A166GAJ5_9AGAM</name>
<organism evidence="4 5">
    <name type="scientific">Sistotremastrum suecicum HHB10207 ss-3</name>
    <dbReference type="NCBI Taxonomy" id="1314776"/>
    <lineage>
        <taxon>Eukaryota</taxon>
        <taxon>Fungi</taxon>
        <taxon>Dikarya</taxon>
        <taxon>Basidiomycota</taxon>
        <taxon>Agaricomycotina</taxon>
        <taxon>Agaricomycetes</taxon>
        <taxon>Sistotremastrales</taxon>
        <taxon>Sistotremastraceae</taxon>
        <taxon>Sistotremastrum</taxon>
    </lineage>
</organism>
<keyword evidence="5" id="KW-1185">Reference proteome</keyword>
<dbReference type="GO" id="GO:0008654">
    <property type="term" value="P:phospholipid biosynthetic process"/>
    <property type="evidence" value="ECO:0007669"/>
    <property type="project" value="TreeGrafter"/>
</dbReference>
<gene>
    <name evidence="4" type="ORF">SISSUDRAFT_1031197</name>
</gene>
<protein>
    <submittedName>
        <fullName evidence="4">Glycerol-3-phosphate-acyltransferase</fullName>
    </submittedName>
</protein>
<keyword evidence="2" id="KW-0812">Transmembrane</keyword>
<evidence type="ECO:0000259" key="3">
    <source>
        <dbReference type="SMART" id="SM00563"/>
    </source>
</evidence>
<dbReference type="AlphaFoldDB" id="A0A166GAJ5"/>
<evidence type="ECO:0000256" key="1">
    <source>
        <dbReference type="SAM" id="MobiDB-lite"/>
    </source>
</evidence>
<feature type="transmembrane region" description="Helical" evidence="2">
    <location>
        <begin position="369"/>
        <end position="391"/>
    </location>
</feature>
<reference evidence="4 5" key="1">
    <citation type="journal article" date="2016" name="Mol. Biol. Evol.">
        <title>Comparative Genomics of Early-Diverging Mushroom-Forming Fungi Provides Insights into the Origins of Lignocellulose Decay Capabilities.</title>
        <authorList>
            <person name="Nagy L.G."/>
            <person name="Riley R."/>
            <person name="Tritt A."/>
            <person name="Adam C."/>
            <person name="Daum C."/>
            <person name="Floudas D."/>
            <person name="Sun H."/>
            <person name="Yadav J.S."/>
            <person name="Pangilinan J."/>
            <person name="Larsson K.H."/>
            <person name="Matsuura K."/>
            <person name="Barry K."/>
            <person name="Labutti K."/>
            <person name="Kuo R."/>
            <person name="Ohm R.A."/>
            <person name="Bhattacharya S.S."/>
            <person name="Shirouzu T."/>
            <person name="Yoshinaga Y."/>
            <person name="Martin F.M."/>
            <person name="Grigoriev I.V."/>
            <person name="Hibbett D.S."/>
        </authorList>
    </citation>
    <scope>NUCLEOTIDE SEQUENCE [LARGE SCALE GENOMIC DNA]</scope>
    <source>
        <strain evidence="4 5">HHB10207 ss-3</strain>
    </source>
</reference>
<dbReference type="InterPro" id="IPR002123">
    <property type="entry name" value="Plipid/glycerol_acylTrfase"/>
</dbReference>
<keyword evidence="2" id="KW-1133">Transmembrane helix</keyword>
<evidence type="ECO:0000256" key="2">
    <source>
        <dbReference type="SAM" id="Phobius"/>
    </source>
</evidence>
<dbReference type="PANTHER" id="PTHR31605:SF0">
    <property type="entry name" value="GLYCEROL-3-PHOSPHATE O-ACYLTRANSFERASE 1"/>
    <property type="match status" value="1"/>
</dbReference>
<sequence length="617" mass="69475">MDNLVLHRVIRRMAKLALAGFYSEVRVIGEENVPRDGPLIIVSTHHNMMIDPSVLSSTFPHKRPLHYWAKSGLFVNPVAGYILKSAGNIPVDRKSKDNKVLFKGTFDCLAGNQAVALFPEGTSYTECRIMQVKDGASYAALEYTKWIGQNENKSTKPPTIVVAGITYTNKSKYRSRVAVEFGPPISVERYMEQFLSEKEGESRAAAKRLTRDIEQLMIELTINAKDWETLFAARIARELLWESNPLDLDAFVIASQTLVDLFSTPDMGPDFENMKLQLLAYDSLLESSRFTNSDLAALKLPSALDPRRTITVPSRLWTLLTLLRDTVATFFWLPLFIFPLLVHLPVYITGRVGGKFAENEEETQAQNKIVLGFLLTLNIYSTLFLGLWWLFSFSITGGILAFTSIWGLSLYHRKIIDENYSRIKRMIAAWRVLVGVWIPSRWDMSLPSLKPYTTPFIPPVSPWIGRVNPADLKAEEAAFNAKRKRPRGPPSRRLVRHVLNARLNAAQALGAVLRDIEKSGLNVRASSHLARQFGGKVEERDIYEENGSKDGVLSLREPSGWRAAKEVVAFLREKGAKIGALEEIPDNDWAVVSSDGEGEAEEQDDKKEDVVWVQNHT</sequence>
<accession>A0A166GAJ5</accession>
<dbReference type="CDD" id="cd07992">
    <property type="entry name" value="LPLAT_AAK14816-like"/>
    <property type="match status" value="1"/>
</dbReference>
<feature type="transmembrane region" description="Helical" evidence="2">
    <location>
        <begin position="330"/>
        <end position="348"/>
    </location>
</feature>
<feature type="domain" description="Phospholipid/glycerol acyltransferase" evidence="3">
    <location>
        <begin position="39"/>
        <end position="168"/>
    </location>
</feature>
<dbReference type="PANTHER" id="PTHR31605">
    <property type="entry name" value="GLYCEROL-3-PHOSPHATE O-ACYLTRANSFERASE 1"/>
    <property type="match status" value="1"/>
</dbReference>
<feature type="region of interest" description="Disordered" evidence="1">
    <location>
        <begin position="589"/>
        <end position="617"/>
    </location>
</feature>